<dbReference type="Proteomes" id="UP001149165">
    <property type="component" value="Unassembled WGS sequence"/>
</dbReference>
<organism evidence="2 3">
    <name type="scientific">Penicillium angulare</name>
    <dbReference type="NCBI Taxonomy" id="116970"/>
    <lineage>
        <taxon>Eukaryota</taxon>
        <taxon>Fungi</taxon>
        <taxon>Dikarya</taxon>
        <taxon>Ascomycota</taxon>
        <taxon>Pezizomycotina</taxon>
        <taxon>Eurotiomycetes</taxon>
        <taxon>Eurotiomycetidae</taxon>
        <taxon>Eurotiales</taxon>
        <taxon>Aspergillaceae</taxon>
        <taxon>Penicillium</taxon>
    </lineage>
</organism>
<reference evidence="2" key="2">
    <citation type="journal article" date="2023" name="IMA Fungus">
        <title>Comparative genomic study of the Penicillium genus elucidates a diverse pangenome and 15 lateral gene transfer events.</title>
        <authorList>
            <person name="Petersen C."/>
            <person name="Sorensen T."/>
            <person name="Nielsen M.R."/>
            <person name="Sondergaard T.E."/>
            <person name="Sorensen J.L."/>
            <person name="Fitzpatrick D.A."/>
            <person name="Frisvad J.C."/>
            <person name="Nielsen K.L."/>
        </authorList>
    </citation>
    <scope>NUCLEOTIDE SEQUENCE</scope>
    <source>
        <strain evidence="2">IBT 30069</strain>
    </source>
</reference>
<dbReference type="AlphaFoldDB" id="A0A9W9FB17"/>
<sequence>MDGLQLGNSQGKLQRNDDPGIEVVFYSDKEVSYNDQHPIYVSGPHKGNIITEDEPRSPKTICGLKPMVFWILLAIALLTIIGAAVGGGVGGTLANRHTTEPQKTSGFSSASSHSSTISTISTISTTTTHTISTTSSAPVTSGTTGLAANPCAGKNLTTVTGSDGSIFTLLCAVDWPRGERTAYGNGTVEDLTRTTSYTLQSCISECVTWNKEVPDEDSKCKGIIYQSNLTASYDGGQGGNCFLKNTVGVYYPNTDTSMAAGILGG</sequence>
<evidence type="ECO:0008006" key="4">
    <source>
        <dbReference type="Google" id="ProtNLM"/>
    </source>
</evidence>
<keyword evidence="1" id="KW-0812">Transmembrane</keyword>
<keyword evidence="1" id="KW-1133">Transmembrane helix</keyword>
<dbReference type="OrthoDB" id="5358884at2759"/>
<evidence type="ECO:0000256" key="1">
    <source>
        <dbReference type="SAM" id="Phobius"/>
    </source>
</evidence>
<evidence type="ECO:0000313" key="3">
    <source>
        <dbReference type="Proteomes" id="UP001149165"/>
    </source>
</evidence>
<reference evidence="2" key="1">
    <citation type="submission" date="2022-11" db="EMBL/GenBank/DDBJ databases">
        <authorList>
            <person name="Petersen C."/>
        </authorList>
    </citation>
    <scope>NUCLEOTIDE SEQUENCE</scope>
    <source>
        <strain evidence="2">IBT 30069</strain>
    </source>
</reference>
<protein>
    <recommendedName>
        <fullName evidence="4">Apple domain-containing protein</fullName>
    </recommendedName>
</protein>
<evidence type="ECO:0000313" key="2">
    <source>
        <dbReference type="EMBL" id="KAJ5096893.1"/>
    </source>
</evidence>
<dbReference type="EMBL" id="JAPQKH010000005">
    <property type="protein sequence ID" value="KAJ5096893.1"/>
    <property type="molecule type" value="Genomic_DNA"/>
</dbReference>
<accession>A0A9W9FB17</accession>
<feature type="transmembrane region" description="Helical" evidence="1">
    <location>
        <begin position="67"/>
        <end position="94"/>
    </location>
</feature>
<proteinExistence type="predicted"/>
<keyword evidence="3" id="KW-1185">Reference proteome</keyword>
<comment type="caution">
    <text evidence="2">The sequence shown here is derived from an EMBL/GenBank/DDBJ whole genome shotgun (WGS) entry which is preliminary data.</text>
</comment>
<name>A0A9W9FB17_9EURO</name>
<keyword evidence="1" id="KW-0472">Membrane</keyword>
<gene>
    <name evidence="2" type="ORF">N7456_007614</name>
</gene>